<dbReference type="InterPro" id="IPR036249">
    <property type="entry name" value="Thioredoxin-like_sf"/>
</dbReference>
<feature type="transmembrane region" description="Helical" evidence="6">
    <location>
        <begin position="12"/>
        <end position="33"/>
    </location>
</feature>
<dbReference type="Pfam" id="PF13462">
    <property type="entry name" value="Thioredoxin_4"/>
    <property type="match status" value="1"/>
</dbReference>
<gene>
    <name evidence="8" type="ORF">BECKUNK1418G_GA0071005_101917</name>
    <name evidence="9" type="ORF">BECKUNK1418H_GA0071006_102217</name>
</gene>
<keyword evidence="8" id="KW-0413">Isomerase</keyword>
<keyword evidence="3" id="KW-0560">Oxidoreductase</keyword>
<dbReference type="Gene3D" id="3.40.30.10">
    <property type="entry name" value="Glutaredoxin"/>
    <property type="match status" value="1"/>
</dbReference>
<organism evidence="8">
    <name type="scientific">Candidatus Kentrum sp. UNK</name>
    <dbReference type="NCBI Taxonomy" id="2126344"/>
    <lineage>
        <taxon>Bacteria</taxon>
        <taxon>Pseudomonadati</taxon>
        <taxon>Pseudomonadota</taxon>
        <taxon>Gammaproteobacteria</taxon>
        <taxon>Candidatus Kentrum</taxon>
    </lineage>
</organism>
<name>A0A451A6X9_9GAMM</name>
<sequence length="210" mass="23704">MKVPNKKLSDILLIGMGIGLGLILAWGSVRIWIDNRAPVEIDTEGFPVMGNPAAKVTIVDFSDYGCSYCKTFSEPMKRIAKHFEGKVKVVYMDYLITGSRLSRLIAEGGVCADKQEKFWIYHDLAYQRQESMNENSPLDLAREIGLDEKAFRDCLGSGETAAKVERSEREGKRLELRWTPSIFVNGRPVIYEDFEQDVTRAVEAALAKFE</sequence>
<evidence type="ECO:0000259" key="7">
    <source>
        <dbReference type="Pfam" id="PF13462"/>
    </source>
</evidence>
<dbReference type="PANTHER" id="PTHR13887:SF14">
    <property type="entry name" value="DISULFIDE BOND FORMATION PROTEIN D"/>
    <property type="match status" value="1"/>
</dbReference>
<comment type="similarity">
    <text evidence="1">Belongs to the thioredoxin family. DsbA subfamily.</text>
</comment>
<protein>
    <submittedName>
        <fullName evidence="8">Protein-disulfide isomerase</fullName>
    </submittedName>
</protein>
<dbReference type="EMBL" id="CAADFZ010000019">
    <property type="protein sequence ID" value="VFK61793.1"/>
    <property type="molecule type" value="Genomic_DNA"/>
</dbReference>
<keyword evidence="5" id="KW-0676">Redox-active center</keyword>
<dbReference type="GO" id="GO:0016491">
    <property type="term" value="F:oxidoreductase activity"/>
    <property type="evidence" value="ECO:0007669"/>
    <property type="project" value="UniProtKB-KW"/>
</dbReference>
<evidence type="ECO:0000256" key="6">
    <source>
        <dbReference type="SAM" id="Phobius"/>
    </source>
</evidence>
<proteinExistence type="inferred from homology"/>
<evidence type="ECO:0000256" key="1">
    <source>
        <dbReference type="ARBA" id="ARBA00005791"/>
    </source>
</evidence>
<evidence type="ECO:0000256" key="2">
    <source>
        <dbReference type="ARBA" id="ARBA00022729"/>
    </source>
</evidence>
<keyword evidence="6" id="KW-0812">Transmembrane</keyword>
<keyword evidence="6" id="KW-1133">Transmembrane helix</keyword>
<keyword evidence="2" id="KW-0732">Signal</keyword>
<evidence type="ECO:0000256" key="4">
    <source>
        <dbReference type="ARBA" id="ARBA00023157"/>
    </source>
</evidence>
<evidence type="ECO:0000313" key="8">
    <source>
        <dbReference type="EMBL" id="VFK61793.1"/>
    </source>
</evidence>
<dbReference type="EMBL" id="CAADGD010000022">
    <property type="protein sequence ID" value="VFK69997.1"/>
    <property type="molecule type" value="Genomic_DNA"/>
</dbReference>
<dbReference type="PANTHER" id="PTHR13887">
    <property type="entry name" value="GLUTATHIONE S-TRANSFERASE KAPPA"/>
    <property type="match status" value="1"/>
</dbReference>
<evidence type="ECO:0000256" key="5">
    <source>
        <dbReference type="ARBA" id="ARBA00023284"/>
    </source>
</evidence>
<feature type="domain" description="Thioredoxin-like fold" evidence="7">
    <location>
        <begin position="45"/>
        <end position="199"/>
    </location>
</feature>
<dbReference type="AlphaFoldDB" id="A0A451A6X9"/>
<evidence type="ECO:0000256" key="3">
    <source>
        <dbReference type="ARBA" id="ARBA00023002"/>
    </source>
</evidence>
<reference evidence="8" key="1">
    <citation type="submission" date="2019-02" db="EMBL/GenBank/DDBJ databases">
        <authorList>
            <person name="Gruber-Vodicka R. H."/>
            <person name="Seah K. B. B."/>
        </authorList>
    </citation>
    <scope>NUCLEOTIDE SEQUENCE</scope>
    <source>
        <strain evidence="9">BECK_BY19</strain>
        <strain evidence="8">BECK_BY8</strain>
    </source>
</reference>
<evidence type="ECO:0000313" key="9">
    <source>
        <dbReference type="EMBL" id="VFK69997.1"/>
    </source>
</evidence>
<keyword evidence="6" id="KW-0472">Membrane</keyword>
<dbReference type="GO" id="GO:0016853">
    <property type="term" value="F:isomerase activity"/>
    <property type="evidence" value="ECO:0007669"/>
    <property type="project" value="UniProtKB-KW"/>
</dbReference>
<dbReference type="InterPro" id="IPR012336">
    <property type="entry name" value="Thioredoxin-like_fold"/>
</dbReference>
<keyword evidence="4" id="KW-1015">Disulfide bond</keyword>
<dbReference type="SUPFAM" id="SSF52833">
    <property type="entry name" value="Thioredoxin-like"/>
    <property type="match status" value="1"/>
</dbReference>
<accession>A0A451A6X9</accession>